<proteinExistence type="predicted"/>
<dbReference type="InParanoid" id="A0A420XMP1"/>
<evidence type="ECO:0000313" key="3">
    <source>
        <dbReference type="EMBL" id="RKS72532.1"/>
    </source>
</evidence>
<feature type="transmembrane region" description="Helical" evidence="1">
    <location>
        <begin position="327"/>
        <end position="345"/>
    </location>
</feature>
<evidence type="ECO:0000313" key="4">
    <source>
        <dbReference type="Proteomes" id="UP000281955"/>
    </source>
</evidence>
<dbReference type="AlphaFoldDB" id="A0A420XMP1"/>
<keyword evidence="1" id="KW-0472">Membrane</keyword>
<dbReference type="EMBL" id="RBWV01000013">
    <property type="protein sequence ID" value="RKS72532.1"/>
    <property type="molecule type" value="Genomic_DNA"/>
</dbReference>
<dbReference type="Gene3D" id="3.40.50.720">
    <property type="entry name" value="NAD(P)-binding Rossmann-like Domain"/>
    <property type="match status" value="1"/>
</dbReference>
<dbReference type="InterPro" id="IPR036291">
    <property type="entry name" value="NAD(P)-bd_dom_sf"/>
</dbReference>
<dbReference type="Pfam" id="PF01370">
    <property type="entry name" value="Epimerase"/>
    <property type="match status" value="1"/>
</dbReference>
<dbReference type="InterPro" id="IPR001509">
    <property type="entry name" value="Epimerase_deHydtase"/>
</dbReference>
<sequence>MKPDPAASASTVSARRVTVGVTGAAGAVGSATVRRLAADPRVRKVVAIDASRDGAAPLEGVEGVVWRTADVHDPALASALGRLDALVHPSPDTGAALAAATVLTAAAASRVARVVLVTSAAVYGALPDNPVPLDEDGPLRAQPDAHEVRELLEVEALAERSRGTHPGLSVTVVRPAALVGPGVETSVAGHFSAPRLLVVRGTEPRWQFCHVDDLADALLLAALGAVEGVLTVGCEGSLSQEQVEELSGLRRIELPAALAFGTAERLHRLGVVPGPAADLSYVVHPWVVPSARLLAAGWSPAYDNATAFGLLLEELAGEGHRAIRRDATLGAAGAAVAVVGTAALVRRARKRRRG</sequence>
<keyword evidence="4" id="KW-1185">Reference proteome</keyword>
<reference evidence="3 4" key="1">
    <citation type="submission" date="2018-10" db="EMBL/GenBank/DDBJ databases">
        <title>Genomic Encyclopedia of Archaeal and Bacterial Type Strains, Phase II (KMG-II): from individual species to whole genera.</title>
        <authorList>
            <person name="Goeker M."/>
        </authorList>
    </citation>
    <scope>NUCLEOTIDE SEQUENCE [LARGE SCALE GENOMIC DNA]</scope>
    <source>
        <strain evidence="3 4">RP-AC37</strain>
    </source>
</reference>
<evidence type="ECO:0000259" key="2">
    <source>
        <dbReference type="Pfam" id="PF01370"/>
    </source>
</evidence>
<comment type="caution">
    <text evidence="3">The sequence shown here is derived from an EMBL/GenBank/DDBJ whole genome shotgun (WGS) entry which is preliminary data.</text>
</comment>
<accession>A0A420XMP1</accession>
<dbReference type="PANTHER" id="PTHR48079">
    <property type="entry name" value="PROTEIN YEEZ"/>
    <property type="match status" value="1"/>
</dbReference>
<dbReference type="RefSeq" id="WP_121194064.1">
    <property type="nucleotide sequence ID" value="NZ_RBWV01000013.1"/>
</dbReference>
<dbReference type="InterPro" id="IPR051783">
    <property type="entry name" value="NAD(P)-dependent_oxidoreduct"/>
</dbReference>
<gene>
    <name evidence="3" type="ORF">CLV35_2777</name>
</gene>
<organism evidence="3 4">
    <name type="scientific">Motilibacter peucedani</name>
    <dbReference type="NCBI Taxonomy" id="598650"/>
    <lineage>
        <taxon>Bacteria</taxon>
        <taxon>Bacillati</taxon>
        <taxon>Actinomycetota</taxon>
        <taxon>Actinomycetes</taxon>
        <taxon>Motilibacterales</taxon>
        <taxon>Motilibacteraceae</taxon>
        <taxon>Motilibacter</taxon>
    </lineage>
</organism>
<dbReference type="FunCoup" id="A0A420XMP1">
    <property type="interactions" value="29"/>
</dbReference>
<protein>
    <submittedName>
        <fullName evidence="3">Nucleoside-diphosphate-sugar epimerase</fullName>
    </submittedName>
</protein>
<keyword evidence="1" id="KW-0812">Transmembrane</keyword>
<evidence type="ECO:0000256" key="1">
    <source>
        <dbReference type="SAM" id="Phobius"/>
    </source>
</evidence>
<dbReference type="Proteomes" id="UP000281955">
    <property type="component" value="Unassembled WGS sequence"/>
</dbReference>
<feature type="domain" description="NAD-dependent epimerase/dehydratase" evidence="2">
    <location>
        <begin position="21"/>
        <end position="222"/>
    </location>
</feature>
<dbReference type="PANTHER" id="PTHR48079:SF6">
    <property type="entry name" value="NAD(P)-BINDING DOMAIN-CONTAINING PROTEIN-RELATED"/>
    <property type="match status" value="1"/>
</dbReference>
<dbReference type="GO" id="GO:0005737">
    <property type="term" value="C:cytoplasm"/>
    <property type="evidence" value="ECO:0007669"/>
    <property type="project" value="TreeGrafter"/>
</dbReference>
<dbReference type="OrthoDB" id="9795501at2"/>
<name>A0A420XMP1_9ACTN</name>
<dbReference type="GO" id="GO:0004029">
    <property type="term" value="F:aldehyde dehydrogenase (NAD+) activity"/>
    <property type="evidence" value="ECO:0007669"/>
    <property type="project" value="TreeGrafter"/>
</dbReference>
<dbReference type="SUPFAM" id="SSF51735">
    <property type="entry name" value="NAD(P)-binding Rossmann-fold domains"/>
    <property type="match status" value="1"/>
</dbReference>
<keyword evidence="1" id="KW-1133">Transmembrane helix</keyword>